<feature type="compositionally biased region" description="Basic residues" evidence="1">
    <location>
        <begin position="1"/>
        <end position="11"/>
    </location>
</feature>
<protein>
    <submittedName>
        <fullName evidence="2">Uncharacterized protein</fullName>
    </submittedName>
</protein>
<accession>A0A8J7AGI9</accession>
<evidence type="ECO:0000313" key="3">
    <source>
        <dbReference type="Proteomes" id="UP000636505"/>
    </source>
</evidence>
<comment type="caution">
    <text evidence="2">The sequence shown here is derived from an EMBL/GenBank/DDBJ whole genome shotgun (WGS) entry which is preliminary data.</text>
</comment>
<sequence length="63" mass="6897">MTHSKLQRKHDSKHEVTPQTNSPVNSALIAIAQEVAELLKQSYPIQANEIDSIELIAGDNSAD</sequence>
<evidence type="ECO:0000256" key="1">
    <source>
        <dbReference type="SAM" id="MobiDB-lite"/>
    </source>
</evidence>
<feature type="region of interest" description="Disordered" evidence="1">
    <location>
        <begin position="1"/>
        <end position="23"/>
    </location>
</feature>
<gene>
    <name evidence="2" type="ORF">IQ241_07430</name>
</gene>
<name>A0A8J7AGI9_9CYAN</name>
<dbReference type="RefSeq" id="WP_193905787.1">
    <property type="nucleotide sequence ID" value="NZ_JADEXG010000012.1"/>
</dbReference>
<keyword evidence="3" id="KW-1185">Reference proteome</keyword>
<proteinExistence type="predicted"/>
<organism evidence="2 3">
    <name type="scientific">Vasconcelosia minhoensis LEGE 07310</name>
    <dbReference type="NCBI Taxonomy" id="915328"/>
    <lineage>
        <taxon>Bacteria</taxon>
        <taxon>Bacillati</taxon>
        <taxon>Cyanobacteriota</taxon>
        <taxon>Cyanophyceae</taxon>
        <taxon>Nodosilineales</taxon>
        <taxon>Cymatolegaceae</taxon>
        <taxon>Vasconcelosia</taxon>
        <taxon>Vasconcelosia minhoensis</taxon>
    </lineage>
</organism>
<dbReference type="Proteomes" id="UP000636505">
    <property type="component" value="Unassembled WGS sequence"/>
</dbReference>
<dbReference type="EMBL" id="JADEXG010000012">
    <property type="protein sequence ID" value="MBE9077128.1"/>
    <property type="molecule type" value="Genomic_DNA"/>
</dbReference>
<reference evidence="2" key="1">
    <citation type="submission" date="2020-10" db="EMBL/GenBank/DDBJ databases">
        <authorList>
            <person name="Castelo-Branco R."/>
            <person name="Eusebio N."/>
            <person name="Adriana R."/>
            <person name="Vieira A."/>
            <person name="Brugerolle De Fraissinette N."/>
            <person name="Rezende De Castro R."/>
            <person name="Schneider M.P."/>
            <person name="Vasconcelos V."/>
            <person name="Leao P.N."/>
        </authorList>
    </citation>
    <scope>NUCLEOTIDE SEQUENCE</scope>
    <source>
        <strain evidence="2">LEGE 07310</strain>
    </source>
</reference>
<dbReference type="AlphaFoldDB" id="A0A8J7AGI9"/>
<evidence type="ECO:0000313" key="2">
    <source>
        <dbReference type="EMBL" id="MBE9077128.1"/>
    </source>
</evidence>